<reference evidence="2 3" key="1">
    <citation type="submission" date="2016-10" db="EMBL/GenBank/DDBJ databases">
        <authorList>
            <person name="de Groot N.N."/>
        </authorList>
    </citation>
    <scope>NUCLEOTIDE SEQUENCE [LARGE SCALE GENOMIC DNA]</scope>
    <source>
        <strain evidence="2 3">DSM 28129</strain>
    </source>
</reference>
<feature type="transmembrane region" description="Helical" evidence="1">
    <location>
        <begin position="128"/>
        <end position="148"/>
    </location>
</feature>
<proteinExistence type="predicted"/>
<feature type="transmembrane region" description="Helical" evidence="1">
    <location>
        <begin position="155"/>
        <end position="180"/>
    </location>
</feature>
<accession>A0A1G7IJ75</accession>
<feature type="transmembrane region" description="Helical" evidence="1">
    <location>
        <begin position="60"/>
        <end position="80"/>
    </location>
</feature>
<keyword evidence="1" id="KW-1133">Transmembrane helix</keyword>
<gene>
    <name evidence="2" type="ORF">SAMN04488542_10628</name>
</gene>
<dbReference type="STRING" id="670482.SAMN04488542_10628"/>
<feature type="transmembrane region" description="Helical" evidence="1">
    <location>
        <begin position="200"/>
        <end position="220"/>
    </location>
</feature>
<keyword evidence="1" id="KW-0472">Membrane</keyword>
<keyword evidence="1" id="KW-0812">Transmembrane</keyword>
<evidence type="ECO:0000313" key="3">
    <source>
        <dbReference type="Proteomes" id="UP000198972"/>
    </source>
</evidence>
<dbReference type="Proteomes" id="UP000198972">
    <property type="component" value="Unassembled WGS sequence"/>
</dbReference>
<dbReference type="EMBL" id="FNBG01000006">
    <property type="protein sequence ID" value="SDF12800.1"/>
    <property type="molecule type" value="Genomic_DNA"/>
</dbReference>
<dbReference type="OrthoDB" id="2624854at2"/>
<organism evidence="2 3">
    <name type="scientific">Fontibacillus panacisegetis</name>
    <dbReference type="NCBI Taxonomy" id="670482"/>
    <lineage>
        <taxon>Bacteria</taxon>
        <taxon>Bacillati</taxon>
        <taxon>Bacillota</taxon>
        <taxon>Bacilli</taxon>
        <taxon>Bacillales</taxon>
        <taxon>Paenibacillaceae</taxon>
        <taxon>Fontibacillus</taxon>
    </lineage>
</organism>
<sequence length="228" mass="25909">MRSFRNQLAFQLMDWRSLIIFWAILIVVNIVQVLDLLYWSSKTGSTIYSVFMPNYGAASVFVLVSGILSATITFPLLMSVGYTRKQFYLTTIVSGPIFCAVMAIIQCTIVYCGRGILNALGYHLETPIWSVVSVGYLQLAIYCMIFYLSFLIGSVFYLYGTLPGILVIAAYIAVLSYTPVDNKFDFMDYFSTSLEYNNHTYIHYTWIISAIVAVAGWLLYRRSAVRTY</sequence>
<evidence type="ECO:0000313" key="2">
    <source>
        <dbReference type="EMBL" id="SDF12800.1"/>
    </source>
</evidence>
<feature type="transmembrane region" description="Helical" evidence="1">
    <location>
        <begin position="20"/>
        <end position="40"/>
    </location>
</feature>
<dbReference type="AlphaFoldDB" id="A0A1G7IJ75"/>
<evidence type="ECO:0000256" key="1">
    <source>
        <dbReference type="SAM" id="Phobius"/>
    </source>
</evidence>
<protein>
    <recommendedName>
        <fullName evidence="4">ABC-2 type transport system permease protein</fullName>
    </recommendedName>
</protein>
<evidence type="ECO:0008006" key="4">
    <source>
        <dbReference type="Google" id="ProtNLM"/>
    </source>
</evidence>
<keyword evidence="3" id="KW-1185">Reference proteome</keyword>
<feature type="transmembrane region" description="Helical" evidence="1">
    <location>
        <begin position="87"/>
        <end position="116"/>
    </location>
</feature>
<name>A0A1G7IJ75_9BACL</name>
<dbReference type="RefSeq" id="WP_091227968.1">
    <property type="nucleotide sequence ID" value="NZ_FNBG01000006.1"/>
</dbReference>